<accession>A0AAW0NHC6</accession>
<evidence type="ECO:0000259" key="2">
    <source>
        <dbReference type="PROSITE" id="PS50041"/>
    </source>
</evidence>
<feature type="signal peptide" evidence="1">
    <location>
        <begin position="1"/>
        <end position="19"/>
    </location>
</feature>
<keyword evidence="1" id="KW-0732">Signal</keyword>
<keyword evidence="4" id="KW-1185">Reference proteome</keyword>
<sequence length="242" mass="27847">MDLNLQLLLLYGTISATLAKYVFVKSKTSWTDAQTNCQAKFTDMAPINNENDQTLIQELAAGSTAYIWFGLQRNMTDTTKWLWSGGGEVTWFNWESGQPDGTGSQNFGILVNFKWHDADDKLSGFSFCFSVHVVRQEKTWEEALKHCRKHYQDLATISSETELMLIQKELDKDVSTEHVWMGLHFLSGEWAWLDGQVREYEVWGSENKPECPTKTCGALVVNKEIKQWNAHDCQEKLHFICY</sequence>
<dbReference type="AlphaFoldDB" id="A0AAW0NHC6"/>
<evidence type="ECO:0000256" key="1">
    <source>
        <dbReference type="SAM" id="SignalP"/>
    </source>
</evidence>
<protein>
    <recommendedName>
        <fullName evidence="2">C-type lectin domain-containing protein</fullName>
    </recommendedName>
</protein>
<dbReference type="SMART" id="SM00034">
    <property type="entry name" value="CLECT"/>
    <property type="match status" value="2"/>
</dbReference>
<dbReference type="InterPro" id="IPR016187">
    <property type="entry name" value="CTDL_fold"/>
</dbReference>
<dbReference type="PANTHER" id="PTHR45784:SF8">
    <property type="entry name" value="C-TYPE MANNOSE RECEPTOR 2-RELATED"/>
    <property type="match status" value="1"/>
</dbReference>
<evidence type="ECO:0000313" key="4">
    <source>
        <dbReference type="Proteomes" id="UP001460270"/>
    </source>
</evidence>
<dbReference type="Gene3D" id="3.10.100.10">
    <property type="entry name" value="Mannose-Binding Protein A, subunit A"/>
    <property type="match status" value="2"/>
</dbReference>
<dbReference type="PANTHER" id="PTHR45784">
    <property type="entry name" value="C-TYPE LECTIN DOMAIN FAMILY 20 MEMBER A-RELATED"/>
    <property type="match status" value="1"/>
</dbReference>
<organism evidence="3 4">
    <name type="scientific">Mugilogobius chulae</name>
    <name type="common">yellowstripe goby</name>
    <dbReference type="NCBI Taxonomy" id="88201"/>
    <lineage>
        <taxon>Eukaryota</taxon>
        <taxon>Metazoa</taxon>
        <taxon>Chordata</taxon>
        <taxon>Craniata</taxon>
        <taxon>Vertebrata</taxon>
        <taxon>Euteleostomi</taxon>
        <taxon>Actinopterygii</taxon>
        <taxon>Neopterygii</taxon>
        <taxon>Teleostei</taxon>
        <taxon>Neoteleostei</taxon>
        <taxon>Acanthomorphata</taxon>
        <taxon>Gobiaria</taxon>
        <taxon>Gobiiformes</taxon>
        <taxon>Gobioidei</taxon>
        <taxon>Gobiidae</taxon>
        <taxon>Gobionellinae</taxon>
        <taxon>Mugilogobius</taxon>
    </lineage>
</organism>
<feature type="chain" id="PRO_5043945614" description="C-type lectin domain-containing protein" evidence="1">
    <location>
        <begin position="20"/>
        <end position="242"/>
    </location>
</feature>
<reference evidence="4" key="1">
    <citation type="submission" date="2024-04" db="EMBL/GenBank/DDBJ databases">
        <title>Salinicola lusitanus LLJ914,a marine bacterium isolated from the Okinawa Trough.</title>
        <authorList>
            <person name="Li J."/>
        </authorList>
    </citation>
    <scope>NUCLEOTIDE SEQUENCE [LARGE SCALE GENOMIC DNA]</scope>
</reference>
<dbReference type="Pfam" id="PF00059">
    <property type="entry name" value="Lectin_C"/>
    <property type="match status" value="2"/>
</dbReference>
<dbReference type="PROSITE" id="PS50041">
    <property type="entry name" value="C_TYPE_LECTIN_2"/>
    <property type="match status" value="2"/>
</dbReference>
<evidence type="ECO:0000313" key="3">
    <source>
        <dbReference type="EMBL" id="KAK7893200.1"/>
    </source>
</evidence>
<feature type="domain" description="C-type lectin" evidence="2">
    <location>
        <begin position="128"/>
        <end position="242"/>
    </location>
</feature>
<comment type="caution">
    <text evidence="3">The sequence shown here is derived from an EMBL/GenBank/DDBJ whole genome shotgun (WGS) entry which is preliminary data.</text>
</comment>
<dbReference type="Proteomes" id="UP001460270">
    <property type="component" value="Unassembled WGS sequence"/>
</dbReference>
<dbReference type="SUPFAM" id="SSF56436">
    <property type="entry name" value="C-type lectin-like"/>
    <property type="match status" value="2"/>
</dbReference>
<dbReference type="EMBL" id="JBBPFD010000016">
    <property type="protein sequence ID" value="KAK7893200.1"/>
    <property type="molecule type" value="Genomic_DNA"/>
</dbReference>
<dbReference type="InterPro" id="IPR001304">
    <property type="entry name" value="C-type_lectin-like"/>
</dbReference>
<name>A0AAW0NHC6_9GOBI</name>
<gene>
    <name evidence="3" type="ORF">WMY93_022352</name>
</gene>
<proteinExistence type="predicted"/>
<feature type="domain" description="C-type lectin" evidence="2">
    <location>
        <begin position="21"/>
        <end position="129"/>
    </location>
</feature>
<dbReference type="InterPro" id="IPR016186">
    <property type="entry name" value="C-type_lectin-like/link_sf"/>
</dbReference>